<protein>
    <submittedName>
        <fullName evidence="1">Unnamed protein product</fullName>
    </submittedName>
</protein>
<organism evidence="1 2">
    <name type="scientific">Candida boidinii</name>
    <name type="common">Yeast</name>
    <dbReference type="NCBI Taxonomy" id="5477"/>
    <lineage>
        <taxon>Eukaryota</taxon>
        <taxon>Fungi</taxon>
        <taxon>Dikarya</taxon>
        <taxon>Ascomycota</taxon>
        <taxon>Saccharomycotina</taxon>
        <taxon>Pichiomycetes</taxon>
        <taxon>Pichiales</taxon>
        <taxon>Pichiaceae</taxon>
        <taxon>Ogataea</taxon>
        <taxon>Ogataea/Candida clade</taxon>
    </lineage>
</organism>
<evidence type="ECO:0000313" key="1">
    <source>
        <dbReference type="EMBL" id="GME88527.1"/>
    </source>
</evidence>
<keyword evidence="2" id="KW-1185">Reference proteome</keyword>
<proteinExistence type="predicted"/>
<reference evidence="1" key="1">
    <citation type="submission" date="2023-04" db="EMBL/GenBank/DDBJ databases">
        <title>Candida boidinii NBRC 1967.</title>
        <authorList>
            <person name="Ichikawa N."/>
            <person name="Sato H."/>
            <person name="Tonouchi N."/>
        </authorList>
    </citation>
    <scope>NUCLEOTIDE SEQUENCE</scope>
    <source>
        <strain evidence="1">NBRC 1967</strain>
    </source>
</reference>
<accession>A0ACB5THU6</accession>
<comment type="caution">
    <text evidence="1">The sequence shown here is derived from an EMBL/GenBank/DDBJ whole genome shotgun (WGS) entry which is preliminary data.</text>
</comment>
<name>A0ACB5THU6_CANBO</name>
<evidence type="ECO:0000313" key="2">
    <source>
        <dbReference type="Proteomes" id="UP001165101"/>
    </source>
</evidence>
<gene>
    <name evidence="1" type="ORF">Cboi01_000095200</name>
</gene>
<dbReference type="EMBL" id="BSXV01000305">
    <property type="protein sequence ID" value="GME88527.1"/>
    <property type="molecule type" value="Genomic_DNA"/>
</dbReference>
<sequence>MQISIPIVIAIITSASVAQSGNSTIIGTGNYTISSYNNATIFPETQVLTVFTSEVYTGVATGYAVLTTTQITSTISSAESTGAAIGMAGSRPTYNSVFAIVVGGFIASFLLA</sequence>
<dbReference type="Proteomes" id="UP001165101">
    <property type="component" value="Unassembled WGS sequence"/>
</dbReference>